<evidence type="ECO:0000256" key="5">
    <source>
        <dbReference type="ARBA" id="ARBA00022771"/>
    </source>
</evidence>
<evidence type="ECO:0000313" key="14">
    <source>
        <dbReference type="Proteomes" id="UP000694380"/>
    </source>
</evidence>
<evidence type="ECO:0000256" key="3">
    <source>
        <dbReference type="ARBA" id="ARBA00022723"/>
    </source>
</evidence>
<dbReference type="Pfam" id="PF00096">
    <property type="entry name" value="zf-C2H2"/>
    <property type="match status" value="3"/>
</dbReference>
<evidence type="ECO:0000256" key="11">
    <source>
        <dbReference type="PROSITE-ProRule" id="PRU00042"/>
    </source>
</evidence>
<dbReference type="InterPro" id="IPR036236">
    <property type="entry name" value="Znf_C2H2_sf"/>
</dbReference>
<accession>A0A8C3I0R7</accession>
<sequence length="208" mass="23413">IRRNANLIIHQNQTGERPYGCLECGKSFMESSSLTKHGRIHTVERPYKCLECGKSFSLLSTLNSHQKTHTGERPHKFLDLHTGERPYKRLECGKSFIKSSALTKHQRIHKGERPYKYLDCRRRFNLTSHFSDLNDKETLNTGEASFDVLSVENAPIGANTMLDIGDSSAQQGNSLRALTRTGHGDKPISSFPHTSGILSLKILWGFTS</sequence>
<evidence type="ECO:0000256" key="2">
    <source>
        <dbReference type="ARBA" id="ARBA00006991"/>
    </source>
</evidence>
<dbReference type="FunFam" id="3.30.160.60:FF:002343">
    <property type="entry name" value="Zinc finger protein 33A"/>
    <property type="match status" value="2"/>
</dbReference>
<keyword evidence="4" id="KW-0677">Repeat</keyword>
<dbReference type="GO" id="GO:0000981">
    <property type="term" value="F:DNA-binding transcription factor activity, RNA polymerase II-specific"/>
    <property type="evidence" value="ECO:0007669"/>
    <property type="project" value="TreeGrafter"/>
</dbReference>
<feature type="domain" description="C2H2-type" evidence="12">
    <location>
        <begin position="87"/>
        <end position="114"/>
    </location>
</feature>
<dbReference type="InterPro" id="IPR013087">
    <property type="entry name" value="Znf_C2H2_type"/>
</dbReference>
<dbReference type="AlphaFoldDB" id="A0A8C3I0R7"/>
<name>A0A8C3I0R7_CHRPI</name>
<evidence type="ECO:0000256" key="10">
    <source>
        <dbReference type="ARBA" id="ARBA00023242"/>
    </source>
</evidence>
<organism evidence="13 14">
    <name type="scientific">Chrysemys picta bellii</name>
    <name type="common">Western painted turtle</name>
    <name type="synonym">Emys bellii</name>
    <dbReference type="NCBI Taxonomy" id="8478"/>
    <lineage>
        <taxon>Eukaryota</taxon>
        <taxon>Metazoa</taxon>
        <taxon>Chordata</taxon>
        <taxon>Craniata</taxon>
        <taxon>Vertebrata</taxon>
        <taxon>Euteleostomi</taxon>
        <taxon>Archelosauria</taxon>
        <taxon>Testudinata</taxon>
        <taxon>Testudines</taxon>
        <taxon>Cryptodira</taxon>
        <taxon>Durocryptodira</taxon>
        <taxon>Testudinoidea</taxon>
        <taxon>Emydidae</taxon>
        <taxon>Chrysemys</taxon>
    </lineage>
</organism>
<dbReference type="PROSITE" id="PS50157">
    <property type="entry name" value="ZINC_FINGER_C2H2_2"/>
    <property type="match status" value="3"/>
</dbReference>
<keyword evidence="5 11" id="KW-0863">Zinc-finger</keyword>
<dbReference type="Gene3D" id="3.30.160.60">
    <property type="entry name" value="Classic Zinc Finger"/>
    <property type="match status" value="4"/>
</dbReference>
<evidence type="ECO:0000256" key="4">
    <source>
        <dbReference type="ARBA" id="ARBA00022737"/>
    </source>
</evidence>
<keyword evidence="6" id="KW-0862">Zinc</keyword>
<evidence type="ECO:0000259" key="12">
    <source>
        <dbReference type="PROSITE" id="PS50157"/>
    </source>
</evidence>
<dbReference type="GeneTree" id="ENSGT01150000286944"/>
<comment type="subcellular location">
    <subcellularLocation>
        <location evidence="1">Nucleus</location>
    </subcellularLocation>
</comment>
<dbReference type="SUPFAM" id="SSF57667">
    <property type="entry name" value="beta-beta-alpha zinc fingers"/>
    <property type="match status" value="2"/>
</dbReference>
<dbReference type="Proteomes" id="UP000694380">
    <property type="component" value="Unplaced"/>
</dbReference>
<dbReference type="GO" id="GO:0000977">
    <property type="term" value="F:RNA polymerase II transcription regulatory region sequence-specific DNA binding"/>
    <property type="evidence" value="ECO:0007669"/>
    <property type="project" value="TreeGrafter"/>
</dbReference>
<feature type="domain" description="C2H2-type" evidence="12">
    <location>
        <begin position="47"/>
        <end position="74"/>
    </location>
</feature>
<keyword evidence="8" id="KW-0238">DNA-binding</keyword>
<keyword evidence="3" id="KW-0479">Metal-binding</keyword>
<dbReference type="PANTHER" id="PTHR24381:SF467">
    <property type="entry name" value="ZINC FINGER AND SCAN DOMAIN-CONTAINING PROTEIN 2"/>
    <property type="match status" value="1"/>
</dbReference>
<dbReference type="PANTHER" id="PTHR24381">
    <property type="entry name" value="ZINC FINGER PROTEIN"/>
    <property type="match status" value="1"/>
</dbReference>
<keyword evidence="9" id="KW-0804">Transcription</keyword>
<dbReference type="FunFam" id="3.30.160.60:FF:000862">
    <property type="entry name" value="zinc finger protein 697"/>
    <property type="match status" value="1"/>
</dbReference>
<reference evidence="13" key="2">
    <citation type="submission" date="2025-09" db="UniProtKB">
        <authorList>
            <consortium name="Ensembl"/>
        </authorList>
    </citation>
    <scope>IDENTIFICATION</scope>
</reference>
<dbReference type="PROSITE" id="PS00028">
    <property type="entry name" value="ZINC_FINGER_C2H2_1"/>
    <property type="match status" value="2"/>
</dbReference>
<keyword evidence="10" id="KW-0539">Nucleus</keyword>
<evidence type="ECO:0000256" key="7">
    <source>
        <dbReference type="ARBA" id="ARBA00023015"/>
    </source>
</evidence>
<dbReference type="Ensembl" id="ENSCPBT00000030509.1">
    <property type="protein sequence ID" value="ENSCPBP00000025902.1"/>
    <property type="gene ID" value="ENSCPBG00000018394.1"/>
</dbReference>
<evidence type="ECO:0000256" key="1">
    <source>
        <dbReference type="ARBA" id="ARBA00004123"/>
    </source>
</evidence>
<dbReference type="SMART" id="SM00355">
    <property type="entry name" value="ZnF_C2H2"/>
    <property type="match status" value="3"/>
</dbReference>
<evidence type="ECO:0000256" key="8">
    <source>
        <dbReference type="ARBA" id="ARBA00023125"/>
    </source>
</evidence>
<reference evidence="13" key="1">
    <citation type="submission" date="2025-08" db="UniProtKB">
        <authorList>
            <consortium name="Ensembl"/>
        </authorList>
    </citation>
    <scope>IDENTIFICATION</scope>
</reference>
<proteinExistence type="inferred from homology"/>
<dbReference type="GO" id="GO:0008270">
    <property type="term" value="F:zinc ion binding"/>
    <property type="evidence" value="ECO:0007669"/>
    <property type="project" value="UniProtKB-KW"/>
</dbReference>
<evidence type="ECO:0000256" key="6">
    <source>
        <dbReference type="ARBA" id="ARBA00022833"/>
    </source>
</evidence>
<feature type="domain" description="C2H2-type" evidence="12">
    <location>
        <begin position="19"/>
        <end position="46"/>
    </location>
</feature>
<dbReference type="GO" id="GO:0005634">
    <property type="term" value="C:nucleus"/>
    <property type="evidence" value="ECO:0007669"/>
    <property type="project" value="UniProtKB-SubCell"/>
</dbReference>
<comment type="similarity">
    <text evidence="2">Belongs to the krueppel C2H2-type zinc-finger protein family.</text>
</comment>
<evidence type="ECO:0000256" key="9">
    <source>
        <dbReference type="ARBA" id="ARBA00023163"/>
    </source>
</evidence>
<keyword evidence="14" id="KW-1185">Reference proteome</keyword>
<keyword evidence="7" id="KW-0805">Transcription regulation</keyword>
<evidence type="ECO:0000313" key="13">
    <source>
        <dbReference type="Ensembl" id="ENSCPBP00000025902.1"/>
    </source>
</evidence>
<protein>
    <recommendedName>
        <fullName evidence="12">C2H2-type domain-containing protein</fullName>
    </recommendedName>
</protein>